<proteinExistence type="predicted"/>
<dbReference type="AlphaFoldDB" id="A0AAE0ZZ14"/>
<comment type="caution">
    <text evidence="1">The sequence shown here is derived from an EMBL/GenBank/DDBJ whole genome shotgun (WGS) entry which is preliminary data.</text>
</comment>
<accession>A0AAE0ZZ14</accession>
<reference evidence="1" key="1">
    <citation type="journal article" date="2023" name="G3 (Bethesda)">
        <title>A reference genome for the long-term kleptoplast-retaining sea slug Elysia crispata morphotype clarki.</title>
        <authorList>
            <person name="Eastman K.E."/>
            <person name="Pendleton A.L."/>
            <person name="Shaikh M.A."/>
            <person name="Suttiyut T."/>
            <person name="Ogas R."/>
            <person name="Tomko P."/>
            <person name="Gavelis G."/>
            <person name="Widhalm J.R."/>
            <person name="Wisecaver J.H."/>
        </authorList>
    </citation>
    <scope>NUCLEOTIDE SEQUENCE</scope>
    <source>
        <strain evidence="1">ECLA1</strain>
    </source>
</reference>
<evidence type="ECO:0000313" key="1">
    <source>
        <dbReference type="EMBL" id="KAK3777877.1"/>
    </source>
</evidence>
<name>A0AAE0ZZ14_9GAST</name>
<dbReference type="EMBL" id="JAWDGP010003058">
    <property type="protein sequence ID" value="KAK3777877.1"/>
    <property type="molecule type" value="Genomic_DNA"/>
</dbReference>
<gene>
    <name evidence="1" type="ORF">RRG08_038123</name>
</gene>
<organism evidence="1 2">
    <name type="scientific">Elysia crispata</name>
    <name type="common">lettuce slug</name>
    <dbReference type="NCBI Taxonomy" id="231223"/>
    <lineage>
        <taxon>Eukaryota</taxon>
        <taxon>Metazoa</taxon>
        <taxon>Spiralia</taxon>
        <taxon>Lophotrochozoa</taxon>
        <taxon>Mollusca</taxon>
        <taxon>Gastropoda</taxon>
        <taxon>Heterobranchia</taxon>
        <taxon>Euthyneura</taxon>
        <taxon>Panpulmonata</taxon>
        <taxon>Sacoglossa</taxon>
        <taxon>Placobranchoidea</taxon>
        <taxon>Plakobranchidae</taxon>
        <taxon>Elysia</taxon>
    </lineage>
</organism>
<keyword evidence="2" id="KW-1185">Reference proteome</keyword>
<sequence length="111" mass="12196">MGDVHCVSVRSAEAIIPEQAWQALSILAAARDKLSSKYWHLKNFAKLPNHRRVAILHSTHALSGGGSSPEALTSSTGRPAELMVRTSQIHITLFIYDDQAVLELCKWGNFA</sequence>
<evidence type="ECO:0000313" key="2">
    <source>
        <dbReference type="Proteomes" id="UP001283361"/>
    </source>
</evidence>
<protein>
    <submittedName>
        <fullName evidence="1">Uncharacterized protein</fullName>
    </submittedName>
</protein>
<dbReference type="Proteomes" id="UP001283361">
    <property type="component" value="Unassembled WGS sequence"/>
</dbReference>